<keyword evidence="1" id="KW-0472">Membrane</keyword>
<dbReference type="EMBL" id="AOIV01000002">
    <property type="protein sequence ID" value="ELZ35096.1"/>
    <property type="molecule type" value="Genomic_DNA"/>
</dbReference>
<comment type="caution">
    <text evidence="2">The sequence shown here is derived from an EMBL/GenBank/DDBJ whole genome shotgun (WGS) entry which is preliminary data.</text>
</comment>
<keyword evidence="1" id="KW-1133">Transmembrane helix</keyword>
<sequence>MHALGVVSTVPDFGNPAGFDIATVLTGSGITLLLSAGIMRYGERFQYTAAELYGIGGAALIAVGVVFGLILVLTGNR</sequence>
<reference evidence="2 3" key="1">
    <citation type="journal article" date="2014" name="PLoS Genet.">
        <title>Phylogenetically driven sequencing of extremely halophilic archaea reveals strategies for static and dynamic osmo-response.</title>
        <authorList>
            <person name="Becker E.A."/>
            <person name="Seitzer P.M."/>
            <person name="Tritt A."/>
            <person name="Larsen D."/>
            <person name="Krusor M."/>
            <person name="Yao A.I."/>
            <person name="Wu D."/>
            <person name="Madern D."/>
            <person name="Eisen J.A."/>
            <person name="Darling A.E."/>
            <person name="Facciotti M.T."/>
        </authorList>
    </citation>
    <scope>NUCLEOTIDE SEQUENCE [LARGE SCALE GENOMIC DNA]</scope>
    <source>
        <strain evidence="2 3">JCM 14848</strain>
    </source>
</reference>
<gene>
    <name evidence="2" type="ORF">C474_00450</name>
</gene>
<dbReference type="eggNOG" id="arCOG13693">
    <property type="taxonomic scope" value="Archaea"/>
</dbReference>
<dbReference type="InParanoid" id="M0DHX8"/>
<protein>
    <recommendedName>
        <fullName evidence="4">Transporter</fullName>
    </recommendedName>
</protein>
<keyword evidence="1" id="KW-0812">Transmembrane</keyword>
<evidence type="ECO:0000313" key="3">
    <source>
        <dbReference type="Proteomes" id="UP000011513"/>
    </source>
</evidence>
<keyword evidence="3" id="KW-1185">Reference proteome</keyword>
<proteinExistence type="predicted"/>
<feature type="transmembrane region" description="Helical" evidence="1">
    <location>
        <begin position="52"/>
        <end position="73"/>
    </location>
</feature>
<evidence type="ECO:0000313" key="2">
    <source>
        <dbReference type="EMBL" id="ELZ35096.1"/>
    </source>
</evidence>
<dbReference type="AlphaFoldDB" id="M0DHX8"/>
<accession>M0DHX8</accession>
<organism evidence="2 3">
    <name type="scientific">Halogeometricum pallidum JCM 14848</name>
    <dbReference type="NCBI Taxonomy" id="1227487"/>
    <lineage>
        <taxon>Archaea</taxon>
        <taxon>Methanobacteriati</taxon>
        <taxon>Methanobacteriota</taxon>
        <taxon>Stenosarchaea group</taxon>
        <taxon>Halobacteria</taxon>
        <taxon>Halobacteriales</taxon>
        <taxon>Haloferacaceae</taxon>
        <taxon>Halogeometricum</taxon>
    </lineage>
</organism>
<name>M0DHX8_HALPD</name>
<dbReference type="Proteomes" id="UP000011513">
    <property type="component" value="Unassembled WGS sequence"/>
</dbReference>
<feature type="transmembrane region" description="Helical" evidence="1">
    <location>
        <begin position="21"/>
        <end position="40"/>
    </location>
</feature>
<evidence type="ECO:0000256" key="1">
    <source>
        <dbReference type="SAM" id="Phobius"/>
    </source>
</evidence>
<evidence type="ECO:0008006" key="4">
    <source>
        <dbReference type="Google" id="ProtNLM"/>
    </source>
</evidence>